<dbReference type="InterPro" id="IPR001452">
    <property type="entry name" value="SH3_domain"/>
</dbReference>
<evidence type="ECO:0000256" key="1">
    <source>
        <dbReference type="ARBA" id="ARBA00022443"/>
    </source>
</evidence>
<evidence type="ECO:0000256" key="2">
    <source>
        <dbReference type="PROSITE-ProRule" id="PRU00192"/>
    </source>
</evidence>
<accession>A0ABN9QM50</accession>
<feature type="domain" description="SH3" evidence="4">
    <location>
        <begin position="37"/>
        <end position="104"/>
    </location>
</feature>
<evidence type="ECO:0000313" key="6">
    <source>
        <dbReference type="Proteomes" id="UP001189429"/>
    </source>
</evidence>
<sequence>TKSNDSHDRHKKSGSHGDKANKHDNKSDKHGGKADKSSEDQYFLVMDYKGENSDQLSVKIGDMVKQLDSDATGWVWAEKDVAGGEDGKAEAGYVPSFAIKAIPAGSGHCEAPRRAE</sequence>
<keyword evidence="1 2" id="KW-0728">SH3 domain</keyword>
<dbReference type="Proteomes" id="UP001189429">
    <property type="component" value="Unassembled WGS sequence"/>
</dbReference>
<dbReference type="Gene3D" id="2.30.30.40">
    <property type="entry name" value="SH3 Domains"/>
    <property type="match status" value="1"/>
</dbReference>
<evidence type="ECO:0000259" key="4">
    <source>
        <dbReference type="PROSITE" id="PS50002"/>
    </source>
</evidence>
<dbReference type="InterPro" id="IPR036028">
    <property type="entry name" value="SH3-like_dom_sf"/>
</dbReference>
<feature type="compositionally biased region" description="Basic and acidic residues" evidence="3">
    <location>
        <begin position="15"/>
        <end position="39"/>
    </location>
</feature>
<feature type="region of interest" description="Disordered" evidence="3">
    <location>
        <begin position="1"/>
        <end position="39"/>
    </location>
</feature>
<proteinExistence type="predicted"/>
<name>A0ABN9QM50_9DINO</name>
<gene>
    <name evidence="5" type="ORF">PCOR1329_LOCUS12415</name>
</gene>
<dbReference type="EMBL" id="CAUYUJ010003620">
    <property type="protein sequence ID" value="CAK0806054.1"/>
    <property type="molecule type" value="Genomic_DNA"/>
</dbReference>
<dbReference type="SUPFAM" id="SSF50044">
    <property type="entry name" value="SH3-domain"/>
    <property type="match status" value="1"/>
</dbReference>
<feature type="non-terminal residue" evidence="5">
    <location>
        <position position="1"/>
    </location>
</feature>
<dbReference type="PROSITE" id="PS50002">
    <property type="entry name" value="SH3"/>
    <property type="match status" value="1"/>
</dbReference>
<protein>
    <recommendedName>
        <fullName evidence="4">SH3 domain-containing protein</fullName>
    </recommendedName>
</protein>
<reference evidence="5" key="1">
    <citation type="submission" date="2023-10" db="EMBL/GenBank/DDBJ databases">
        <authorList>
            <person name="Chen Y."/>
            <person name="Shah S."/>
            <person name="Dougan E. K."/>
            <person name="Thang M."/>
            <person name="Chan C."/>
        </authorList>
    </citation>
    <scope>NUCLEOTIDE SEQUENCE [LARGE SCALE GENOMIC DNA]</scope>
</reference>
<evidence type="ECO:0000256" key="3">
    <source>
        <dbReference type="SAM" id="MobiDB-lite"/>
    </source>
</evidence>
<comment type="caution">
    <text evidence="5">The sequence shown here is derived from an EMBL/GenBank/DDBJ whole genome shotgun (WGS) entry which is preliminary data.</text>
</comment>
<keyword evidence="6" id="KW-1185">Reference proteome</keyword>
<organism evidence="5 6">
    <name type="scientific">Prorocentrum cordatum</name>
    <dbReference type="NCBI Taxonomy" id="2364126"/>
    <lineage>
        <taxon>Eukaryota</taxon>
        <taxon>Sar</taxon>
        <taxon>Alveolata</taxon>
        <taxon>Dinophyceae</taxon>
        <taxon>Prorocentrales</taxon>
        <taxon>Prorocentraceae</taxon>
        <taxon>Prorocentrum</taxon>
    </lineage>
</organism>
<evidence type="ECO:0000313" key="5">
    <source>
        <dbReference type="EMBL" id="CAK0806054.1"/>
    </source>
</evidence>